<keyword evidence="5" id="KW-0064">Aspartyl protease</keyword>
<keyword evidence="2" id="KW-0808">Transferase</keyword>
<dbReference type="InterPro" id="IPR043502">
    <property type="entry name" value="DNA/RNA_pol_sf"/>
</dbReference>
<keyword evidence="8" id="KW-0695">RNA-directed DNA polymerase</keyword>
<feature type="compositionally biased region" description="Polar residues" evidence="9">
    <location>
        <begin position="1654"/>
        <end position="1674"/>
    </location>
</feature>
<evidence type="ECO:0000259" key="10">
    <source>
        <dbReference type="PROSITE" id="PS50878"/>
    </source>
</evidence>
<evidence type="ECO:0000256" key="1">
    <source>
        <dbReference type="ARBA" id="ARBA00022670"/>
    </source>
</evidence>
<evidence type="ECO:0000256" key="4">
    <source>
        <dbReference type="ARBA" id="ARBA00022722"/>
    </source>
</evidence>
<evidence type="ECO:0000256" key="9">
    <source>
        <dbReference type="SAM" id="MobiDB-lite"/>
    </source>
</evidence>
<feature type="region of interest" description="Disordered" evidence="9">
    <location>
        <begin position="462"/>
        <end position="481"/>
    </location>
</feature>
<reference evidence="11" key="1">
    <citation type="submission" date="2019-09" db="EMBL/GenBank/DDBJ databases">
        <title>Draft genome information of white flower Hibiscus syriacus.</title>
        <authorList>
            <person name="Kim Y.-M."/>
        </authorList>
    </citation>
    <scope>NUCLEOTIDE SEQUENCE [LARGE SCALE GENOMIC DNA]</scope>
    <source>
        <strain evidence="11">YM2019G1</strain>
    </source>
</reference>
<dbReference type="GO" id="GO:0006508">
    <property type="term" value="P:proteolysis"/>
    <property type="evidence" value="ECO:0007669"/>
    <property type="project" value="UniProtKB-KW"/>
</dbReference>
<evidence type="ECO:0000256" key="5">
    <source>
        <dbReference type="ARBA" id="ARBA00022750"/>
    </source>
</evidence>
<dbReference type="Gene3D" id="3.30.70.270">
    <property type="match status" value="2"/>
</dbReference>
<dbReference type="InterPro" id="IPR000477">
    <property type="entry name" value="RT_dom"/>
</dbReference>
<dbReference type="EMBL" id="VEPZ02001568">
    <property type="protein sequence ID" value="KAE8667738.1"/>
    <property type="molecule type" value="Genomic_DNA"/>
</dbReference>
<dbReference type="Proteomes" id="UP000436088">
    <property type="component" value="Unassembled WGS sequence"/>
</dbReference>
<dbReference type="Gene3D" id="3.10.10.10">
    <property type="entry name" value="HIV Type 1 Reverse Transcriptase, subunit A, domain 1"/>
    <property type="match status" value="1"/>
</dbReference>
<protein>
    <recommendedName>
        <fullName evidence="10">Reverse transcriptase domain-containing protein</fullName>
    </recommendedName>
</protein>
<keyword evidence="3" id="KW-0548">Nucleotidyltransferase</keyword>
<keyword evidence="7" id="KW-0378">Hydrolase</keyword>
<dbReference type="Pfam" id="PF00078">
    <property type="entry name" value="RVT_1"/>
    <property type="match status" value="1"/>
</dbReference>
<evidence type="ECO:0000256" key="3">
    <source>
        <dbReference type="ARBA" id="ARBA00022695"/>
    </source>
</evidence>
<feature type="region of interest" description="Disordered" evidence="9">
    <location>
        <begin position="243"/>
        <end position="268"/>
    </location>
</feature>
<keyword evidence="12" id="KW-1185">Reference proteome</keyword>
<proteinExistence type="predicted"/>
<dbReference type="GO" id="GO:0003964">
    <property type="term" value="F:RNA-directed DNA polymerase activity"/>
    <property type="evidence" value="ECO:0007669"/>
    <property type="project" value="UniProtKB-KW"/>
</dbReference>
<dbReference type="InterPro" id="IPR041373">
    <property type="entry name" value="RT_RNaseH"/>
</dbReference>
<dbReference type="GO" id="GO:0004190">
    <property type="term" value="F:aspartic-type endopeptidase activity"/>
    <property type="evidence" value="ECO:0007669"/>
    <property type="project" value="UniProtKB-KW"/>
</dbReference>
<dbReference type="SUPFAM" id="SSF56672">
    <property type="entry name" value="DNA/RNA polymerases"/>
    <property type="match status" value="1"/>
</dbReference>
<dbReference type="PANTHER" id="PTHR33064">
    <property type="entry name" value="POL PROTEIN"/>
    <property type="match status" value="1"/>
</dbReference>
<feature type="region of interest" description="Disordered" evidence="9">
    <location>
        <begin position="1654"/>
        <end position="1688"/>
    </location>
</feature>
<keyword evidence="1" id="KW-0645">Protease</keyword>
<evidence type="ECO:0000313" key="11">
    <source>
        <dbReference type="EMBL" id="KAE8667738.1"/>
    </source>
</evidence>
<comment type="caution">
    <text evidence="11">The sequence shown here is derived from an EMBL/GenBank/DDBJ whole genome shotgun (WGS) entry which is preliminary data.</text>
</comment>
<feature type="region of interest" description="Disordered" evidence="9">
    <location>
        <begin position="1368"/>
        <end position="1395"/>
    </location>
</feature>
<dbReference type="GO" id="GO:0004519">
    <property type="term" value="F:endonuclease activity"/>
    <property type="evidence" value="ECO:0007669"/>
    <property type="project" value="UniProtKB-KW"/>
</dbReference>
<evidence type="ECO:0000256" key="7">
    <source>
        <dbReference type="ARBA" id="ARBA00022801"/>
    </source>
</evidence>
<name>A0A6A2X084_HIBSY</name>
<feature type="domain" description="Reverse transcriptase" evidence="10">
    <location>
        <begin position="1017"/>
        <end position="1200"/>
    </location>
</feature>
<keyword evidence="4" id="KW-0540">Nuclease</keyword>
<evidence type="ECO:0000313" key="12">
    <source>
        <dbReference type="Proteomes" id="UP000436088"/>
    </source>
</evidence>
<feature type="region of interest" description="Disordered" evidence="9">
    <location>
        <begin position="401"/>
        <end position="425"/>
    </location>
</feature>
<feature type="compositionally biased region" description="Polar residues" evidence="9">
    <location>
        <begin position="1384"/>
        <end position="1393"/>
    </location>
</feature>
<organism evidence="11 12">
    <name type="scientific">Hibiscus syriacus</name>
    <name type="common">Rose of Sharon</name>
    <dbReference type="NCBI Taxonomy" id="106335"/>
    <lineage>
        <taxon>Eukaryota</taxon>
        <taxon>Viridiplantae</taxon>
        <taxon>Streptophyta</taxon>
        <taxon>Embryophyta</taxon>
        <taxon>Tracheophyta</taxon>
        <taxon>Spermatophyta</taxon>
        <taxon>Magnoliopsida</taxon>
        <taxon>eudicotyledons</taxon>
        <taxon>Gunneridae</taxon>
        <taxon>Pentapetalae</taxon>
        <taxon>rosids</taxon>
        <taxon>malvids</taxon>
        <taxon>Malvales</taxon>
        <taxon>Malvaceae</taxon>
        <taxon>Malvoideae</taxon>
        <taxon>Hibiscus</taxon>
    </lineage>
</organism>
<dbReference type="InterPro" id="IPR051320">
    <property type="entry name" value="Viral_Replic_Matur_Polypro"/>
</dbReference>
<feature type="compositionally biased region" description="Polar residues" evidence="9">
    <location>
        <begin position="243"/>
        <end position="255"/>
    </location>
</feature>
<evidence type="ECO:0000256" key="8">
    <source>
        <dbReference type="ARBA" id="ARBA00022918"/>
    </source>
</evidence>
<dbReference type="InterPro" id="IPR043128">
    <property type="entry name" value="Rev_trsase/Diguanyl_cyclase"/>
</dbReference>
<feature type="compositionally biased region" description="Basic and acidic residues" evidence="9">
    <location>
        <begin position="401"/>
        <end position="418"/>
    </location>
</feature>
<dbReference type="CDD" id="cd01647">
    <property type="entry name" value="RT_LTR"/>
    <property type="match status" value="1"/>
</dbReference>
<evidence type="ECO:0000256" key="6">
    <source>
        <dbReference type="ARBA" id="ARBA00022759"/>
    </source>
</evidence>
<gene>
    <name evidence="11" type="ORF">F3Y22_tig00112383pilonHSYRG00545</name>
</gene>
<dbReference type="PANTHER" id="PTHR33064:SF37">
    <property type="entry name" value="RIBONUCLEASE H"/>
    <property type="match status" value="1"/>
</dbReference>
<dbReference type="PROSITE" id="PS50878">
    <property type="entry name" value="RT_POL"/>
    <property type="match status" value="1"/>
</dbReference>
<accession>A0A6A2X084</accession>
<dbReference type="Pfam" id="PF17917">
    <property type="entry name" value="RT_RNaseH"/>
    <property type="match status" value="1"/>
</dbReference>
<evidence type="ECO:0000256" key="2">
    <source>
        <dbReference type="ARBA" id="ARBA00022679"/>
    </source>
</evidence>
<sequence>MFFNRVANGMGGNVVGSQGREKEDNKFSEGFLIDVFDQLNSPLTQLAVIFGYGIVEWYGHMAMNLVEAINSSLKGVHHLPIMSVVKVAYYRLATLFATLGRQTVDWMAEFARPLERIQNNAYMVNLRKKHASADSSKERGVTEIRFDHSHLKGPATPSIFPTQLMMLPTGDPRDAHDKDDPDCYCDLYLESWLDGNSHSSYNPHKKKSSHDTLYQRYMQGDPSVGPLGEDNGKYQFLVDYSSKNPPMKNQNQTFQPSPHPKPPPNSGILVQPCYKKIQKWIKKNPEPHPQPIVVVCMFQPSDPTYDTEFPPLEEFTKTNYRHTPKIPNPLAGENISAAEATLNWQSENALAQNSTLKKIDSKISQMDSKLSQMESKGLIFPSLSAEKKKPTTYELYQQIKRQEAEKKRERDKGKKKEEDDYPSPKFSRALMIQQKQQNPLTSFLKEYQEAVVPKIAAVSHQEATSEEVSDNESSEKTSIARQPSAVGGGRYVFTLDDIPVSRWPQRFQEFHSWMETHKLTRDSNYDILTEFVSRFTGVLRDWWMSIPQGDQIQFLVQQDFATVIRVMHNCFLGNPDDIKTLKRKEFFKRKCCSYKKKDMEKHFSIMTKLFYALGAEQSLKHAILASIPELVQNDIHIHLQQQRKDILQLTVGEIQQETFIAVEELCDRKKIIKDYMTGTRELDQACKEKGFTIKCKPSQTCHCKPRTRGNKYSKKYSQYPFIPKKGEQMEIFEKEESHSSKMIQQIQEKTGIKIREDDDVESLFSIEEEPTDQTLFAIQNLIDSSEDEFSETERVFILQSKISSSIVSVVPIPHVPATVYLGKYEKPISVIAFIDTGAAETIMNPEVLPPEWWKPHTRYFNSAADQTFATHLISKPITIQFFPGCAVTTIVLGSQLPGKDLVVGFDLYTKAKHLRILPNGLKYKQMFKPFVEISRLYLLETKQRINGTVRELKVKACAESHEEFLSKCDHPLWRNSEFFIQLPFKKNKDINPMKASHSGMNPEHQKLAESECVDLLQQGLIEPSDSQWACEAFYVNKRSEQARGKLRLVINYQPLNQFLQDDKFPLPNRNALFSSLARAQIFSKFDLKAGFSQMGINPIDRPKTGFCIPNHHYQWKVMPFGLKTAPSLFQKAMIKIFQPVMENALIYIDDILLYSPNKESHLKLLEKFRQLVLQYGIMLSEKKMHIYQQEIQFLWMNLKKGQYHPGPHIAQELLKFPEKDFTKKQILQFLGIVNYLRDFIPKISKYTNPLRKMLKKDPPPWKDVQTKAVKGAVLLKEKDQKRYVCRYKSGRFSDAEIHYHSTFKEILAVKKGITKFEFHLIGYHFLVEMDMSSFPQMLKFKQKVIPNPQLLRWAEWFSKYSFDCKHIKASSSSSSKPPKKPKTQPETTFSIPPNLNPEFPPEVYRLVIEGTFHSNARDMIFEYQLELFRFYGGLFLKPHGLHPDYPFIHPIPFEFTEVPDELKWLLWYFTHIHHVAIQFHLEDLQYFLDKAIRGKAQPKLCMIHPELKNLFVILEWFYPLPQWLEMVNTEAQKTPGQYILIVFYKPHYFLQHGAAKQLGTLPTAWIHRIYPDDVRKLNQQYRDLQRYLCQINRQIPIEVWPPPDVDAPWDTWPSDPSLLTPYYKSIMEALKPFKEMILDPSEWSQEYPLINSVSSKRGESSQPPEHPLSQQTNMVPAPEEDKMEMDPEARYEAYQLKCYRRKQEKKDRIIELNITSDESTDYSDISL</sequence>
<keyword evidence="6" id="KW-0255">Endonuclease</keyword>